<dbReference type="AlphaFoldDB" id="A0A4R5CPN9"/>
<dbReference type="Proteomes" id="UP000294739">
    <property type="component" value="Unassembled WGS sequence"/>
</dbReference>
<comment type="caution">
    <text evidence="1">The sequence shown here is derived from an EMBL/GenBank/DDBJ whole genome shotgun (WGS) entry which is preliminary data.</text>
</comment>
<organism evidence="1 2">
    <name type="scientific">Jiangella asiatica</name>
    <dbReference type="NCBI Taxonomy" id="2530372"/>
    <lineage>
        <taxon>Bacteria</taxon>
        <taxon>Bacillati</taxon>
        <taxon>Actinomycetota</taxon>
        <taxon>Actinomycetes</taxon>
        <taxon>Jiangellales</taxon>
        <taxon>Jiangellaceae</taxon>
        <taxon>Jiangella</taxon>
    </lineage>
</organism>
<keyword evidence="2" id="KW-1185">Reference proteome</keyword>
<protein>
    <recommendedName>
        <fullName evidence="3">Adenylyl-sulfate kinase</fullName>
    </recommendedName>
</protein>
<accession>A0A4R5CPN9</accession>
<dbReference type="InterPro" id="IPR027417">
    <property type="entry name" value="P-loop_NTPase"/>
</dbReference>
<evidence type="ECO:0000313" key="1">
    <source>
        <dbReference type="EMBL" id="TDE02422.1"/>
    </source>
</evidence>
<proteinExistence type="predicted"/>
<dbReference type="EMBL" id="SMKZ01000036">
    <property type="protein sequence ID" value="TDE02422.1"/>
    <property type="molecule type" value="Genomic_DNA"/>
</dbReference>
<name>A0A4R5CPN9_9ACTN</name>
<gene>
    <name evidence="1" type="ORF">E1269_21750</name>
</gene>
<evidence type="ECO:0008006" key="3">
    <source>
        <dbReference type="Google" id="ProtNLM"/>
    </source>
</evidence>
<dbReference type="InParanoid" id="A0A4R5CPN9"/>
<dbReference type="Pfam" id="PF13238">
    <property type="entry name" value="AAA_18"/>
    <property type="match status" value="1"/>
</dbReference>
<dbReference type="Gene3D" id="3.40.50.300">
    <property type="entry name" value="P-loop containing nucleotide triphosphate hydrolases"/>
    <property type="match status" value="1"/>
</dbReference>
<sequence>MEVFVHRGLLLSGVAGVGKSTISSEIGRSLVAAGKVIALVDADALAQFGPAMEGEPLADRRAFYDRLKCANVSSVWTNFKELGARFVVVAGCIDHLAVREEYIASLTGCEVTMCRLVAPTDTVRRRLRAREEGAKLEGLLSTLTRHEAELEAAAVEDFVVANDRSVAEVAREILVRAGWVDQLESRW</sequence>
<evidence type="ECO:0000313" key="2">
    <source>
        <dbReference type="Proteomes" id="UP000294739"/>
    </source>
</evidence>
<dbReference type="OrthoDB" id="7889077at2"/>
<dbReference type="SUPFAM" id="SSF52540">
    <property type="entry name" value="P-loop containing nucleoside triphosphate hydrolases"/>
    <property type="match status" value="1"/>
</dbReference>
<reference evidence="1 2" key="1">
    <citation type="submission" date="2019-03" db="EMBL/GenBank/DDBJ databases">
        <title>Draft genome sequences of novel Actinobacteria.</title>
        <authorList>
            <person name="Sahin N."/>
            <person name="Ay H."/>
            <person name="Saygin H."/>
        </authorList>
    </citation>
    <scope>NUCLEOTIDE SEQUENCE [LARGE SCALE GENOMIC DNA]</scope>
    <source>
        <strain evidence="1 2">5K138</strain>
    </source>
</reference>